<comment type="caution">
    <text evidence="2">The sequence shown here is derived from an EMBL/GenBank/DDBJ whole genome shotgun (WGS) entry which is preliminary data.</text>
</comment>
<accession>A0ABQ9XXX6</accession>
<name>A0ABQ9XXX6_9EUKA</name>
<reference evidence="2 3" key="1">
    <citation type="journal article" date="2022" name="bioRxiv">
        <title>Genomics of Preaxostyla Flagellates Illuminates Evolutionary Transitions and the Path Towards Mitochondrial Loss.</title>
        <authorList>
            <person name="Novak L.V.F."/>
            <person name="Treitli S.C."/>
            <person name="Pyrih J."/>
            <person name="Halakuc P."/>
            <person name="Pipaliya S.V."/>
            <person name="Vacek V."/>
            <person name="Brzon O."/>
            <person name="Soukal P."/>
            <person name="Eme L."/>
            <person name="Dacks J.B."/>
            <person name="Karnkowska A."/>
            <person name="Elias M."/>
            <person name="Hampl V."/>
        </authorList>
    </citation>
    <scope>NUCLEOTIDE SEQUENCE [LARGE SCALE GENOMIC DNA]</scope>
    <source>
        <strain evidence="2">NAU3</strain>
        <tissue evidence="2">Gut</tissue>
    </source>
</reference>
<feature type="coiled-coil region" evidence="1">
    <location>
        <begin position="131"/>
        <end position="180"/>
    </location>
</feature>
<keyword evidence="3" id="KW-1185">Reference proteome</keyword>
<dbReference type="EMBL" id="JARBJD010000057">
    <property type="protein sequence ID" value="KAK2956352.1"/>
    <property type="molecule type" value="Genomic_DNA"/>
</dbReference>
<evidence type="ECO:0000313" key="3">
    <source>
        <dbReference type="Proteomes" id="UP001281761"/>
    </source>
</evidence>
<sequence>MDSVLDWLSDSSVHPRNKVNSFQWFHIPTLLTTHIQSQKQQQNELLSQLLQRIAMILDECFDSHTPIPNKRLFYHSLTHLSQFPSFDPKIKRKTDQCLASLDTNDEGPFVVVEKVQLDSMERELAAFRTNEQSLLSTLNSLQSEKEQLQQTIQQMKDGQIQSLEKKVAELTVECVSHRQTNSEEYSFMIGKFHLEKIAGFPLVLVPPSNCYKIEDRTVTRVRNENEGDPIAASPEGALIIVEPITRGIVSISITLNSLVTIGTLPAFIISLVSSGMFFPSPVVQLPTDCCTGLESLNGELIASSPAEGSEENNKQCHKPLKAGDVVVMEVNMESTPRTVQFFVNGKAGKCYASELPESLSVMLMAFGEGTSFRLNSISLPSATVGLTDFVRPFYRRNNDHPAEDILQMPNIKVTCLNFEVISSVLSLNGQNDTTIILDKPSSNEPVSSIQQQSSLPTIQYRLFTVRNATFSLSQVRIELDLETTTTEVLFASTCSSVVRASHIKFIRSGWGPLMTLERTKESSDEDSSIILTNCAIHSKSGHMGAILSDNRGVEGYERISLSILNSNVRNQQIVGQDGIGVGDGMDSSRSLGHSGITASFLGISFWNVSSLPGSVPSASSSFRQQMIGSSVCLSNNHLSGSTVRDMNSGGSVLCSNTTFSWCSTTSDERPYSSQLNPLSLSSNEHLINDTTFDGNKGSDSDTRLNITTDSKITHSIFRNMNYSVKERWDGGSALILTADSTQLTVHNCSFVNCSVWSTLSSATVLGGCILVMGSSSTFLRSPLSVSLCSFQDWYPGNVWIGDQNGGGIGTYCTSSSISIVASNFTLSGAKKQASNGGFISFTEFENTSSSVTISNCRLNGDNSSRGNCINLYYCEFESGGLSISDTEIINTNSSFKLAFVTGDKPIVVTRSNLVNGSLMVATSVVTPHDPLIFVDCTFDEFRIDSSRFNPNFYFVGCVFHTLNLTSYDEPLQFLGPCFVTFQSCLFDGCETGRNGVISCSKFTSLTLDTCTMTKCKPAQRNVPLFDLEDTAFRAYSCTFANLTLNSSIFFEIRTNGSILMEHCRFDLEPSSKADFRFYTASPSLLNTSSVIGCTSNRTIRVTTDGYHGTECPLFEVIPTPKTKSEIELKADSGQDGTPIETTNKIQPEIQQLGTGSSTIISLSDGPFTETSPISIQTDVEIVGNGTEFVHLTLDESPRAHTTKLKARLDVRAGANLTLRSMTLLPTSSSSPLVEMNEEGNMTVRTVVVSAVQDRTTELFGMKAGTAYFFHSRFSSITGSSALIIVSGNGSMFLSDTLFLTISRTLTIPVNGSVQSGSCVEGRTSGSISIHFCKFGACSSNGRAGVIDIVSNSTTRLEMDGCQFDKNTARSELSEAEKGDDVVLKGFQDEQLTLNFSSIESFPSLIPFLINDRHPHVPPPHYLHFSTKGFNRTLAWSPPYKLCEDRLSNLTLHFLLNSRLHFNSHTAIIADFVYTETMKPFVVKNASVSVTLAHKSRLIVTQPISEIFGTLLNASLTLISLELSFSELKNTAFTLDDDSAISLSNVGITFTHRTLTHPFFNSTGRSIIFSGVGIETGLTLEGVSFVRHVRSTNDGIFDWHFSSVSSVSLSTEAFLHLEGMSFLRLTSSSSFSLNNIHSSCDGSFLFATMSNVTLGPFNFSSCSAQRGGFAFCRLCNVTFKECEFSNCSAQHGGVIFLELDSVCQLSSEHRAFLRTHSLFTNCKATATDENGVEIGRGGTICVNGTTTVETPLNLTFCAFENNTAAFGNDVFVEKSVLDDEGPDRLKECKGESYSDWPHLEVEGITKEENTDEWTRISTFLNFPNIRVTENGTDNEKCRFSFSPCRTLPHAFRYLKSFYPNETLCQRAASLEGNFYFNPMILEEANMFIEGEGSKRVDLSSSVAEGSTMFTVGKNTRLTLQSFKFYHRYNCSFVSVTSSDGWLEMRSCDVTVQPGSYTQSLISSVGCGLSLATFYFNQDKSSPQVTFTVPLVSFKPTPSQEGGLGSASLSITNSRFANLTLTGSPIIVFETSGDITFQKTNFNRILCDLAEGKHLSMKGYNFKQQIIPGKWDHNYTKSQIATHLGEDTSLPADHKWRRGSLVYWLFSPSNEVLLNTTSSASIDHPNCGSTDYKCSTLDSALESASLNSLETITLSSSSSLERRMTVDGTRTVQSSNTTQREVSVALDSGIKVKEGELSFLAIHFTCASSSSFSNGGLTIVHQQSQLKFISIPQLENLKIGICFFV</sequence>
<gene>
    <name evidence="2" type="ORF">BLNAU_8719</name>
</gene>
<protein>
    <submittedName>
        <fullName evidence="2">Uncharacterized protein</fullName>
    </submittedName>
</protein>
<dbReference type="Proteomes" id="UP001281761">
    <property type="component" value="Unassembled WGS sequence"/>
</dbReference>
<keyword evidence="1" id="KW-0175">Coiled coil</keyword>
<proteinExistence type="predicted"/>
<evidence type="ECO:0000313" key="2">
    <source>
        <dbReference type="EMBL" id="KAK2956352.1"/>
    </source>
</evidence>
<organism evidence="2 3">
    <name type="scientific">Blattamonas nauphoetae</name>
    <dbReference type="NCBI Taxonomy" id="2049346"/>
    <lineage>
        <taxon>Eukaryota</taxon>
        <taxon>Metamonada</taxon>
        <taxon>Preaxostyla</taxon>
        <taxon>Oxymonadida</taxon>
        <taxon>Blattamonas</taxon>
    </lineage>
</organism>
<evidence type="ECO:0000256" key="1">
    <source>
        <dbReference type="SAM" id="Coils"/>
    </source>
</evidence>